<dbReference type="Proteomes" id="UP001287356">
    <property type="component" value="Unassembled WGS sequence"/>
</dbReference>
<name>A0AAE0JZ38_9PEZI</name>
<protein>
    <submittedName>
        <fullName evidence="2">Uncharacterized protein</fullName>
    </submittedName>
</protein>
<comment type="caution">
    <text evidence="2">The sequence shown here is derived from an EMBL/GenBank/DDBJ whole genome shotgun (WGS) entry which is preliminary data.</text>
</comment>
<reference evidence="2" key="2">
    <citation type="submission" date="2023-06" db="EMBL/GenBank/DDBJ databases">
        <authorList>
            <consortium name="Lawrence Berkeley National Laboratory"/>
            <person name="Haridas S."/>
            <person name="Hensen N."/>
            <person name="Bonometti L."/>
            <person name="Westerberg I."/>
            <person name="Brannstrom I.O."/>
            <person name="Guillou S."/>
            <person name="Cros-Aarteil S."/>
            <person name="Calhoun S."/>
            <person name="Kuo A."/>
            <person name="Mondo S."/>
            <person name="Pangilinan J."/>
            <person name="Riley R."/>
            <person name="Labutti K."/>
            <person name="Andreopoulos B."/>
            <person name="Lipzen A."/>
            <person name="Chen C."/>
            <person name="Yanf M."/>
            <person name="Daum C."/>
            <person name="Ng V."/>
            <person name="Clum A."/>
            <person name="Steindorff A."/>
            <person name="Ohm R."/>
            <person name="Martin F."/>
            <person name="Silar P."/>
            <person name="Natvig D."/>
            <person name="Lalanne C."/>
            <person name="Gautier V."/>
            <person name="Ament-Velasquez S.L."/>
            <person name="Kruys A."/>
            <person name="Hutchinson M.I."/>
            <person name="Powell A.J."/>
            <person name="Barry K."/>
            <person name="Miller A.N."/>
            <person name="Grigoriev I.V."/>
            <person name="Debuchy R."/>
            <person name="Gladieux P."/>
            <person name="Thoren M.H."/>
            <person name="Johannesson H."/>
        </authorList>
    </citation>
    <scope>NUCLEOTIDE SEQUENCE</scope>
    <source>
        <strain evidence="2">CBS 958.72</strain>
    </source>
</reference>
<evidence type="ECO:0000313" key="3">
    <source>
        <dbReference type="Proteomes" id="UP001287356"/>
    </source>
</evidence>
<dbReference type="AlphaFoldDB" id="A0AAE0JZ38"/>
<gene>
    <name evidence="2" type="ORF">B0T24DRAFT_378596</name>
</gene>
<organism evidence="2 3">
    <name type="scientific">Lasiosphaeria ovina</name>
    <dbReference type="NCBI Taxonomy" id="92902"/>
    <lineage>
        <taxon>Eukaryota</taxon>
        <taxon>Fungi</taxon>
        <taxon>Dikarya</taxon>
        <taxon>Ascomycota</taxon>
        <taxon>Pezizomycotina</taxon>
        <taxon>Sordariomycetes</taxon>
        <taxon>Sordariomycetidae</taxon>
        <taxon>Sordariales</taxon>
        <taxon>Lasiosphaeriaceae</taxon>
        <taxon>Lasiosphaeria</taxon>
    </lineage>
</organism>
<feature type="compositionally biased region" description="Acidic residues" evidence="1">
    <location>
        <begin position="51"/>
        <end position="63"/>
    </location>
</feature>
<evidence type="ECO:0000256" key="1">
    <source>
        <dbReference type="SAM" id="MobiDB-lite"/>
    </source>
</evidence>
<sequence>MSGAPEDEDAGLPGGSQPLSLRLHDTSSLTGLSNTPELSSPTKSGPAEAPQYDDGDDDEDAQSDDSVHPADDILQETMKIWSQRRKNNYQRAQRDGDQPQRYNIDAFLYRWTEEGTPTAGARTRRLAQALMNPSIRDALKTQGITIISDDHVEEAASFSSTVRKEMKMLIKEPAFGVFEPFKGQSAVPTTIAQVCDTTWLDNTLKQAWPTLKKEAPNLVTFLSQVLQNQRMTQKELANMDFDDEKSPQIFLLASLFTGGYARNNSSFLRDVLGLYMLAATRTVSFCWCTSRYTASTCPWRASFAPVILQITSLMRFLRAFSSILAVRAVFREVKWKR</sequence>
<feature type="compositionally biased region" description="Acidic residues" evidence="1">
    <location>
        <begin position="1"/>
        <end position="10"/>
    </location>
</feature>
<feature type="compositionally biased region" description="Polar residues" evidence="1">
    <location>
        <begin position="26"/>
        <end position="43"/>
    </location>
</feature>
<feature type="region of interest" description="Disordered" evidence="1">
    <location>
        <begin position="1"/>
        <end position="67"/>
    </location>
</feature>
<reference evidence="2" key="1">
    <citation type="journal article" date="2023" name="Mol. Phylogenet. Evol.">
        <title>Genome-scale phylogeny and comparative genomics of the fungal order Sordariales.</title>
        <authorList>
            <person name="Hensen N."/>
            <person name="Bonometti L."/>
            <person name="Westerberg I."/>
            <person name="Brannstrom I.O."/>
            <person name="Guillou S."/>
            <person name="Cros-Aarteil S."/>
            <person name="Calhoun S."/>
            <person name="Haridas S."/>
            <person name="Kuo A."/>
            <person name="Mondo S."/>
            <person name="Pangilinan J."/>
            <person name="Riley R."/>
            <person name="LaButti K."/>
            <person name="Andreopoulos B."/>
            <person name="Lipzen A."/>
            <person name="Chen C."/>
            <person name="Yan M."/>
            <person name="Daum C."/>
            <person name="Ng V."/>
            <person name="Clum A."/>
            <person name="Steindorff A."/>
            <person name="Ohm R.A."/>
            <person name="Martin F."/>
            <person name="Silar P."/>
            <person name="Natvig D.O."/>
            <person name="Lalanne C."/>
            <person name="Gautier V."/>
            <person name="Ament-Velasquez S.L."/>
            <person name="Kruys A."/>
            <person name="Hutchinson M.I."/>
            <person name="Powell A.J."/>
            <person name="Barry K."/>
            <person name="Miller A.N."/>
            <person name="Grigoriev I.V."/>
            <person name="Debuchy R."/>
            <person name="Gladieux P."/>
            <person name="Hiltunen Thoren M."/>
            <person name="Johannesson H."/>
        </authorList>
    </citation>
    <scope>NUCLEOTIDE SEQUENCE</scope>
    <source>
        <strain evidence="2">CBS 958.72</strain>
    </source>
</reference>
<evidence type="ECO:0000313" key="2">
    <source>
        <dbReference type="EMBL" id="KAK3367026.1"/>
    </source>
</evidence>
<dbReference type="EMBL" id="JAULSN010000007">
    <property type="protein sequence ID" value="KAK3367026.1"/>
    <property type="molecule type" value="Genomic_DNA"/>
</dbReference>
<keyword evidence="3" id="KW-1185">Reference proteome</keyword>
<proteinExistence type="predicted"/>
<accession>A0AAE0JZ38</accession>